<feature type="region of interest" description="Disordered" evidence="1">
    <location>
        <begin position="116"/>
        <end position="165"/>
    </location>
</feature>
<sequence>MTRSQTNCHTPPWRPQIHITARGCHRGSSAWCPTTLWPQSREFESGTCHYTATKPCTHKHGTISQPYSRSISWPERVDSPTSRPWPPMTAIRPPPLITALSWNNYTSNETLGRMQLGSKKFSPTDPSKGWTNAPASGSRGPSQVEQERAGKEKDRNGLLSKQACHKHPRVIASADRVFIRG</sequence>
<evidence type="ECO:0000313" key="3">
    <source>
        <dbReference type="Proteomes" id="UP001054821"/>
    </source>
</evidence>
<feature type="compositionally biased region" description="Polar residues" evidence="1">
    <location>
        <begin position="129"/>
        <end position="144"/>
    </location>
</feature>
<protein>
    <submittedName>
        <fullName evidence="2">Uncharacterized protein</fullName>
    </submittedName>
</protein>
<dbReference type="Proteomes" id="UP001054821">
    <property type="component" value="Chromosome 7"/>
</dbReference>
<comment type="caution">
    <text evidence="2">The sequence shown here is derived from an EMBL/GenBank/DDBJ whole genome shotgun (WGS) entry which is preliminary data.</text>
</comment>
<dbReference type="EMBL" id="JAJFAZ020000007">
    <property type="protein sequence ID" value="KAI5317212.1"/>
    <property type="molecule type" value="Genomic_DNA"/>
</dbReference>
<evidence type="ECO:0000313" key="2">
    <source>
        <dbReference type="EMBL" id="KAI5317212.1"/>
    </source>
</evidence>
<name>A0AAD4YP16_PRUDU</name>
<organism evidence="2 3">
    <name type="scientific">Prunus dulcis</name>
    <name type="common">Almond</name>
    <name type="synonym">Amygdalus dulcis</name>
    <dbReference type="NCBI Taxonomy" id="3755"/>
    <lineage>
        <taxon>Eukaryota</taxon>
        <taxon>Viridiplantae</taxon>
        <taxon>Streptophyta</taxon>
        <taxon>Embryophyta</taxon>
        <taxon>Tracheophyta</taxon>
        <taxon>Spermatophyta</taxon>
        <taxon>Magnoliopsida</taxon>
        <taxon>eudicotyledons</taxon>
        <taxon>Gunneridae</taxon>
        <taxon>Pentapetalae</taxon>
        <taxon>rosids</taxon>
        <taxon>fabids</taxon>
        <taxon>Rosales</taxon>
        <taxon>Rosaceae</taxon>
        <taxon>Amygdaloideae</taxon>
        <taxon>Amygdaleae</taxon>
        <taxon>Prunus</taxon>
    </lineage>
</organism>
<reference evidence="2 3" key="1">
    <citation type="journal article" date="2022" name="G3 (Bethesda)">
        <title>Whole-genome sequence and methylome profiling of the almond [Prunus dulcis (Mill.) D.A. Webb] cultivar 'Nonpareil'.</title>
        <authorList>
            <person name="D'Amico-Willman K.M."/>
            <person name="Ouma W.Z."/>
            <person name="Meulia T."/>
            <person name="Sideli G.M."/>
            <person name="Gradziel T.M."/>
            <person name="Fresnedo-Ramirez J."/>
        </authorList>
    </citation>
    <scope>NUCLEOTIDE SEQUENCE [LARGE SCALE GENOMIC DNA]</scope>
    <source>
        <strain evidence="2">Clone GOH B32 T37-40</strain>
    </source>
</reference>
<gene>
    <name evidence="2" type="ORF">L3X38_036919</name>
</gene>
<proteinExistence type="predicted"/>
<keyword evidence="3" id="KW-1185">Reference proteome</keyword>
<feature type="compositionally biased region" description="Basic and acidic residues" evidence="1">
    <location>
        <begin position="145"/>
        <end position="156"/>
    </location>
</feature>
<accession>A0AAD4YP16</accession>
<evidence type="ECO:0000256" key="1">
    <source>
        <dbReference type="SAM" id="MobiDB-lite"/>
    </source>
</evidence>
<dbReference type="AlphaFoldDB" id="A0AAD4YP16"/>